<organism evidence="2 3">
    <name type="scientific">Methanospirillum stamsii</name>
    <dbReference type="NCBI Taxonomy" id="1277351"/>
    <lineage>
        <taxon>Archaea</taxon>
        <taxon>Methanobacteriati</taxon>
        <taxon>Methanobacteriota</taxon>
        <taxon>Stenosarchaea group</taxon>
        <taxon>Methanomicrobia</taxon>
        <taxon>Methanomicrobiales</taxon>
        <taxon>Methanospirillaceae</taxon>
        <taxon>Methanospirillum</taxon>
    </lineage>
</organism>
<sequence length="68" mass="7901">MDSDTSLRNRIFDVIDDTYHESKPDRGFDFLIILLILLNVTLIFLESCTAVYEQFREIASFIEIITVA</sequence>
<name>A0A2V2NDA5_9EURY</name>
<dbReference type="AlphaFoldDB" id="A0A2V2NDA5"/>
<keyword evidence="1" id="KW-0472">Membrane</keyword>
<keyword evidence="3" id="KW-1185">Reference proteome</keyword>
<reference evidence="2 3" key="1">
    <citation type="submission" date="2018-05" db="EMBL/GenBank/DDBJ databases">
        <title>Draft genome of Methanospirillum stamsii Pt1.</title>
        <authorList>
            <person name="Dueholm M.S."/>
            <person name="Nielsen P.H."/>
            <person name="Bakmann L.F."/>
            <person name="Otzen D.E."/>
        </authorList>
    </citation>
    <scope>NUCLEOTIDE SEQUENCE [LARGE SCALE GENOMIC DNA]</scope>
    <source>
        <strain evidence="2 3">Pt1</strain>
    </source>
</reference>
<evidence type="ECO:0000313" key="2">
    <source>
        <dbReference type="EMBL" id="PWR73283.1"/>
    </source>
</evidence>
<gene>
    <name evidence="2" type="ORF">DLD82_11025</name>
</gene>
<dbReference type="EMBL" id="QGMZ01000020">
    <property type="protein sequence ID" value="PWR73283.1"/>
    <property type="molecule type" value="Genomic_DNA"/>
</dbReference>
<keyword evidence="1" id="KW-0812">Transmembrane</keyword>
<comment type="caution">
    <text evidence="2">The sequence shown here is derived from an EMBL/GenBank/DDBJ whole genome shotgun (WGS) entry which is preliminary data.</text>
</comment>
<evidence type="ECO:0000313" key="3">
    <source>
        <dbReference type="Proteomes" id="UP000245934"/>
    </source>
</evidence>
<evidence type="ECO:0000256" key="1">
    <source>
        <dbReference type="SAM" id="Phobius"/>
    </source>
</evidence>
<accession>A0A2V2NDA5</accession>
<evidence type="ECO:0008006" key="4">
    <source>
        <dbReference type="Google" id="ProtNLM"/>
    </source>
</evidence>
<proteinExistence type="predicted"/>
<protein>
    <recommendedName>
        <fullName evidence="4">Ion transporter</fullName>
    </recommendedName>
</protein>
<feature type="transmembrane region" description="Helical" evidence="1">
    <location>
        <begin position="30"/>
        <end position="52"/>
    </location>
</feature>
<keyword evidence="1" id="KW-1133">Transmembrane helix</keyword>
<dbReference type="Proteomes" id="UP000245934">
    <property type="component" value="Unassembled WGS sequence"/>
</dbReference>